<keyword evidence="1" id="KW-0472">Membrane</keyword>
<feature type="transmembrane region" description="Helical" evidence="1">
    <location>
        <begin position="56"/>
        <end position="85"/>
    </location>
</feature>
<keyword evidence="1" id="KW-1133">Transmembrane helix</keyword>
<protein>
    <submittedName>
        <fullName evidence="2">Phage holin family protein</fullName>
    </submittedName>
</protein>
<proteinExistence type="predicted"/>
<evidence type="ECO:0000256" key="1">
    <source>
        <dbReference type="SAM" id="Phobius"/>
    </source>
</evidence>
<accession>A0A433JUN9</accession>
<evidence type="ECO:0000313" key="3">
    <source>
        <dbReference type="Proteomes" id="UP000274909"/>
    </source>
</evidence>
<reference evidence="2 3" key="1">
    <citation type="submission" date="2018-12" db="EMBL/GenBank/DDBJ databases">
        <authorList>
            <person name="Li F."/>
        </authorList>
    </citation>
    <scope>NUCLEOTIDE SEQUENCE [LARGE SCALE GENOMIC DNA]</scope>
    <source>
        <strain evidence="2 3">EGI 6500705</strain>
    </source>
</reference>
<sequence>MTRYTTETPPRGTTRNPKESLSLIELVKSLPGLLKGLLTAEFDGLKVKATHIGKNAGIGAGLVVVALMFLFFALGTLVAVGILALSLVLPSWLAALIVFVVFLLVAAVLVLIALRYLRKISDGPSPAEEFQKDIRAVKGTGEYDRH</sequence>
<dbReference type="Pfam" id="PF07332">
    <property type="entry name" value="Phage_holin_3_6"/>
    <property type="match status" value="1"/>
</dbReference>
<name>A0A433JUN9_9MICO</name>
<comment type="caution">
    <text evidence="2">The sequence shown here is derived from an EMBL/GenBank/DDBJ whole genome shotgun (WGS) entry which is preliminary data.</text>
</comment>
<dbReference type="EMBL" id="RZGZ01000002">
    <property type="protein sequence ID" value="RUR01938.1"/>
    <property type="molecule type" value="Genomic_DNA"/>
</dbReference>
<evidence type="ECO:0000313" key="2">
    <source>
        <dbReference type="EMBL" id="RUR01938.1"/>
    </source>
</evidence>
<gene>
    <name evidence="2" type="ORF">ELQ94_10900</name>
</gene>
<feature type="transmembrane region" description="Helical" evidence="1">
    <location>
        <begin position="91"/>
        <end position="114"/>
    </location>
</feature>
<dbReference type="AlphaFoldDB" id="A0A433JUN9"/>
<dbReference type="Proteomes" id="UP000274909">
    <property type="component" value="Unassembled WGS sequence"/>
</dbReference>
<dbReference type="RefSeq" id="WP_127049971.1">
    <property type="nucleotide sequence ID" value="NZ_RZGZ01000002.1"/>
</dbReference>
<organism evidence="2 3">
    <name type="scientific">Labedella endophytica</name>
    <dbReference type="NCBI Taxonomy" id="1523160"/>
    <lineage>
        <taxon>Bacteria</taxon>
        <taxon>Bacillati</taxon>
        <taxon>Actinomycetota</taxon>
        <taxon>Actinomycetes</taxon>
        <taxon>Micrococcales</taxon>
        <taxon>Microbacteriaceae</taxon>
        <taxon>Labedella</taxon>
    </lineage>
</organism>
<keyword evidence="1" id="KW-0812">Transmembrane</keyword>
<dbReference type="InterPro" id="IPR009937">
    <property type="entry name" value="Phage_holin_3_6"/>
</dbReference>
<keyword evidence="3" id="KW-1185">Reference proteome</keyword>
<dbReference type="OrthoDB" id="5082180at2"/>